<dbReference type="RefSeq" id="WP_133848851.1">
    <property type="nucleotide sequence ID" value="NZ_SNXZ01000001.1"/>
</dbReference>
<dbReference type="InterPro" id="IPR027417">
    <property type="entry name" value="P-loop_NTPase"/>
</dbReference>
<comment type="caution">
    <text evidence="1">The sequence shown here is derived from an EMBL/GenBank/DDBJ whole genome shotgun (WGS) entry which is preliminary data.</text>
</comment>
<dbReference type="EMBL" id="SNXZ01000001">
    <property type="protein sequence ID" value="TDQ05553.1"/>
    <property type="molecule type" value="Genomic_DNA"/>
</dbReference>
<dbReference type="Gene3D" id="3.40.50.300">
    <property type="entry name" value="P-loop containing nucleotide triphosphate hydrolases"/>
    <property type="match status" value="1"/>
</dbReference>
<dbReference type="OrthoDB" id="198115at2"/>
<sequence>MVCAACGAWASRPVVRDGNWVCVDCGHHEPWRTPPVHVLTGPSGTGKSTVGRLLQAKLAGRAQVLEQDVLWVDGMRDTFRGTWLRMLAMLNQAGGPPVLLCGTVVPPEFDTLPERALLGEIRYLALVCEPSVLRARLAARPRWRGWADEDRVTEMLEFDSWLRSNAASMGVDLVDTTTATPQETSTVVADWFR</sequence>
<proteinExistence type="predicted"/>
<dbReference type="SUPFAM" id="SSF52540">
    <property type="entry name" value="P-loop containing nucleoside triphosphate hydrolases"/>
    <property type="match status" value="1"/>
</dbReference>
<protein>
    <recommendedName>
        <fullName evidence="3">Broad-specificity NMP kinase</fullName>
    </recommendedName>
</protein>
<gene>
    <name evidence="1" type="ORF">EV186_1011527</name>
</gene>
<evidence type="ECO:0008006" key="3">
    <source>
        <dbReference type="Google" id="ProtNLM"/>
    </source>
</evidence>
<dbReference type="Proteomes" id="UP000295444">
    <property type="component" value="Unassembled WGS sequence"/>
</dbReference>
<keyword evidence="2" id="KW-1185">Reference proteome</keyword>
<organism evidence="1 2">
    <name type="scientific">Labedaea rhizosphaerae</name>
    <dbReference type="NCBI Taxonomy" id="598644"/>
    <lineage>
        <taxon>Bacteria</taxon>
        <taxon>Bacillati</taxon>
        <taxon>Actinomycetota</taxon>
        <taxon>Actinomycetes</taxon>
        <taxon>Pseudonocardiales</taxon>
        <taxon>Pseudonocardiaceae</taxon>
        <taxon>Labedaea</taxon>
    </lineage>
</organism>
<accession>A0A4R6SQJ4</accession>
<name>A0A4R6SQJ4_LABRH</name>
<dbReference type="AlphaFoldDB" id="A0A4R6SQJ4"/>
<evidence type="ECO:0000313" key="1">
    <source>
        <dbReference type="EMBL" id="TDQ05553.1"/>
    </source>
</evidence>
<evidence type="ECO:0000313" key="2">
    <source>
        <dbReference type="Proteomes" id="UP000295444"/>
    </source>
</evidence>
<reference evidence="1 2" key="1">
    <citation type="submission" date="2019-03" db="EMBL/GenBank/DDBJ databases">
        <title>Genomic Encyclopedia of Type Strains, Phase IV (KMG-IV): sequencing the most valuable type-strain genomes for metagenomic binning, comparative biology and taxonomic classification.</title>
        <authorList>
            <person name="Goeker M."/>
        </authorList>
    </citation>
    <scope>NUCLEOTIDE SEQUENCE [LARGE SCALE GENOMIC DNA]</scope>
    <source>
        <strain evidence="1 2">DSM 45361</strain>
    </source>
</reference>